<comment type="caution">
    <text evidence="1">The sequence shown here is derived from an EMBL/GenBank/DDBJ whole genome shotgun (WGS) entry which is preliminary data.</text>
</comment>
<protein>
    <submittedName>
        <fullName evidence="1">Uncharacterized protein</fullName>
    </submittedName>
</protein>
<accession>A0A2G5VM37</accession>
<evidence type="ECO:0000313" key="2">
    <source>
        <dbReference type="Proteomes" id="UP000230233"/>
    </source>
</evidence>
<evidence type="ECO:0000313" key="1">
    <source>
        <dbReference type="EMBL" id="PIC52885.1"/>
    </source>
</evidence>
<reference evidence="2" key="1">
    <citation type="submission" date="2017-10" db="EMBL/GenBank/DDBJ databases">
        <title>Rapid genome shrinkage in a self-fertile nematode reveals novel sperm competition proteins.</title>
        <authorList>
            <person name="Yin D."/>
            <person name="Schwarz E.M."/>
            <person name="Thomas C.G."/>
            <person name="Felde R.L."/>
            <person name="Korf I.F."/>
            <person name="Cutter A.D."/>
            <person name="Schartner C.M."/>
            <person name="Ralston E.J."/>
            <person name="Meyer B.J."/>
            <person name="Haag E.S."/>
        </authorList>
    </citation>
    <scope>NUCLEOTIDE SEQUENCE [LARGE SCALE GENOMIC DNA]</scope>
    <source>
        <strain evidence="2">JU1422</strain>
    </source>
</reference>
<dbReference type="EMBL" id="PDUG01000001">
    <property type="protein sequence ID" value="PIC52885.1"/>
    <property type="molecule type" value="Genomic_DNA"/>
</dbReference>
<keyword evidence="2" id="KW-1185">Reference proteome</keyword>
<gene>
    <name evidence="1" type="primary">Cnig_chr_I.g281</name>
    <name evidence="1" type="ORF">B9Z55_000281</name>
</gene>
<dbReference type="AlphaFoldDB" id="A0A2G5VM37"/>
<dbReference type="Proteomes" id="UP000230233">
    <property type="component" value="Chromosome I"/>
</dbReference>
<proteinExistence type="predicted"/>
<organism evidence="1 2">
    <name type="scientific">Caenorhabditis nigoni</name>
    <dbReference type="NCBI Taxonomy" id="1611254"/>
    <lineage>
        <taxon>Eukaryota</taxon>
        <taxon>Metazoa</taxon>
        <taxon>Ecdysozoa</taxon>
        <taxon>Nematoda</taxon>
        <taxon>Chromadorea</taxon>
        <taxon>Rhabditida</taxon>
        <taxon>Rhabditina</taxon>
        <taxon>Rhabditomorpha</taxon>
        <taxon>Rhabditoidea</taxon>
        <taxon>Rhabditidae</taxon>
        <taxon>Peloderinae</taxon>
        <taxon>Caenorhabditis</taxon>
    </lineage>
</organism>
<name>A0A2G5VM37_9PELO</name>
<sequence length="71" mass="7897">MPTTTRIPAIIHRFLNLMKQVFASRSAGNLLDDEFAQLGETYTKVAVDLTLEVLKDRRNGTNGEQGTFEGV</sequence>